<dbReference type="EMBL" id="CAXIEN010000005">
    <property type="protein sequence ID" value="CAL1262565.1"/>
    <property type="molecule type" value="Genomic_DNA"/>
</dbReference>
<dbReference type="AlphaFoldDB" id="A0AAV1YUE5"/>
<keyword evidence="2" id="KW-1185">Reference proteome</keyword>
<comment type="caution">
    <text evidence="1">The sequence shown here is derived from an EMBL/GenBank/DDBJ whole genome shotgun (WGS) entry which is preliminary data.</text>
</comment>
<proteinExistence type="predicted"/>
<evidence type="ECO:0000313" key="2">
    <source>
        <dbReference type="Proteomes" id="UP001497382"/>
    </source>
</evidence>
<name>A0AAV1YUE5_9ARAC</name>
<accession>A0AAV1YUE5</accession>
<sequence length="31" mass="3531">MKRKNALSKVNLQEPRSGFLKRACDVTPSQK</sequence>
<dbReference type="Proteomes" id="UP001497382">
    <property type="component" value="Unassembled WGS sequence"/>
</dbReference>
<gene>
    <name evidence="1" type="ORF">LARSCL_LOCUS1058</name>
</gene>
<reference evidence="1 2" key="1">
    <citation type="submission" date="2024-04" db="EMBL/GenBank/DDBJ databases">
        <authorList>
            <person name="Rising A."/>
            <person name="Reimegard J."/>
            <person name="Sonavane S."/>
            <person name="Akerstrom W."/>
            <person name="Nylinder S."/>
            <person name="Hedman E."/>
            <person name="Kallberg Y."/>
        </authorList>
    </citation>
    <scope>NUCLEOTIDE SEQUENCE [LARGE SCALE GENOMIC DNA]</scope>
</reference>
<organism evidence="1 2">
    <name type="scientific">Larinioides sclopetarius</name>
    <dbReference type="NCBI Taxonomy" id="280406"/>
    <lineage>
        <taxon>Eukaryota</taxon>
        <taxon>Metazoa</taxon>
        <taxon>Ecdysozoa</taxon>
        <taxon>Arthropoda</taxon>
        <taxon>Chelicerata</taxon>
        <taxon>Arachnida</taxon>
        <taxon>Araneae</taxon>
        <taxon>Araneomorphae</taxon>
        <taxon>Entelegynae</taxon>
        <taxon>Araneoidea</taxon>
        <taxon>Araneidae</taxon>
        <taxon>Larinioides</taxon>
    </lineage>
</organism>
<evidence type="ECO:0000313" key="1">
    <source>
        <dbReference type="EMBL" id="CAL1262565.1"/>
    </source>
</evidence>
<protein>
    <submittedName>
        <fullName evidence="1">Uncharacterized protein</fullName>
    </submittedName>
</protein>